<dbReference type="AlphaFoldDB" id="A0A653XJN4"/>
<dbReference type="EMBL" id="CABWMV010000001">
    <property type="protein sequence ID" value="VXC30310.1"/>
    <property type="molecule type" value="Genomic_DNA"/>
</dbReference>
<proteinExistence type="predicted"/>
<evidence type="ECO:0000313" key="3">
    <source>
        <dbReference type="Proteomes" id="UP000432350"/>
    </source>
</evidence>
<feature type="transmembrane region" description="Helical" evidence="1">
    <location>
        <begin position="7"/>
        <end position="24"/>
    </location>
</feature>
<dbReference type="Proteomes" id="UP000432350">
    <property type="component" value="Unassembled WGS sequence"/>
</dbReference>
<dbReference type="PROSITE" id="PS51257">
    <property type="entry name" value="PROKAR_LIPOPROTEIN"/>
    <property type="match status" value="1"/>
</dbReference>
<organism evidence="2 3">
    <name type="scientific">Sphingobacterium multivorum</name>
    <dbReference type="NCBI Taxonomy" id="28454"/>
    <lineage>
        <taxon>Bacteria</taxon>
        <taxon>Pseudomonadati</taxon>
        <taxon>Bacteroidota</taxon>
        <taxon>Sphingobacteriia</taxon>
        <taxon>Sphingobacteriales</taxon>
        <taxon>Sphingobacteriaceae</taxon>
        <taxon>Sphingobacterium</taxon>
    </lineage>
</organism>
<keyword evidence="1" id="KW-0812">Transmembrane</keyword>
<evidence type="ECO:0000313" key="2">
    <source>
        <dbReference type="EMBL" id="VXC30310.1"/>
    </source>
</evidence>
<keyword evidence="1" id="KW-1133">Transmembrane helix</keyword>
<dbReference type="RefSeq" id="WP_070562455.1">
    <property type="nucleotide sequence ID" value="NZ_DAIQJZ010000115.1"/>
</dbReference>
<reference evidence="2 3" key="1">
    <citation type="submission" date="2019-10" db="EMBL/GenBank/DDBJ databases">
        <authorList>
            <person name="Karimi E."/>
        </authorList>
    </citation>
    <scope>NUCLEOTIDE SEQUENCE [LARGE SCALE GENOMIC DNA]</scope>
    <source>
        <strain evidence="2">Sphingobacterium sp. 8BC</strain>
    </source>
</reference>
<protein>
    <submittedName>
        <fullName evidence="2">Uncharacterized protein</fullName>
    </submittedName>
</protein>
<sequence length="292" mass="32771">MKSSTNILLRNIGIALIAFMFVSSCKKEKQPETQDLKFQLESYYVTSGNEISIDIQTGNNRYSIQSADDDNFVVDINEDAWPSGNIHIKGLKKGHSTLIIRDEITGQKKELNIHVVAPYLAMRAVGLISGVLGAPYGKDNAIRKEVKEGAAYNVDFFGKDELFVLQGGNFLVFGNENDLANGEILTSGSYRISFEGELGHLLLSYGDNKRTVDFRIPEGTSSYSILKNFSNGILAGPKDFNLQNPYPHLYLSKDFTADFQKTYPEIERVDLTEEMYLYPYFHHLKIAQGILD</sequence>
<name>A0A653XJN4_SPHMU</name>
<evidence type="ECO:0000256" key="1">
    <source>
        <dbReference type="SAM" id="Phobius"/>
    </source>
</evidence>
<accession>A0A653XJN4</accession>
<keyword evidence="1" id="KW-0472">Membrane</keyword>
<gene>
    <name evidence="2" type="ORF">SPHINGO8BC_10035</name>
</gene>